<dbReference type="Gene3D" id="3.40.50.300">
    <property type="entry name" value="P-loop containing nucleotide triphosphate hydrolases"/>
    <property type="match status" value="1"/>
</dbReference>
<dbReference type="Gene3D" id="1.10.10.10">
    <property type="entry name" value="Winged helix-like DNA-binding domain superfamily/Winged helix DNA-binding domain"/>
    <property type="match status" value="1"/>
</dbReference>
<dbReference type="InterPro" id="IPR027417">
    <property type="entry name" value="P-loop_NTPase"/>
</dbReference>
<reference evidence="4 5" key="1">
    <citation type="journal article" date="2019" name="Int. J. Syst. Evol. Microbiol.">
        <title>The Global Catalogue of Microorganisms (GCM) 10K type strain sequencing project: providing services to taxonomists for standard genome sequencing and annotation.</title>
        <authorList>
            <consortium name="The Broad Institute Genomics Platform"/>
            <consortium name="The Broad Institute Genome Sequencing Center for Infectious Disease"/>
            <person name="Wu L."/>
            <person name="Ma J."/>
        </authorList>
    </citation>
    <scope>NUCLEOTIDE SEQUENCE [LARGE SCALE GENOMIC DNA]</scope>
    <source>
        <strain evidence="4 5">JCM 6242</strain>
    </source>
</reference>
<dbReference type="CDD" id="cd06170">
    <property type="entry name" value="LuxR_C_like"/>
    <property type="match status" value="1"/>
</dbReference>
<organism evidence="4 5">
    <name type="scientific">Streptosporangium fragile</name>
    <dbReference type="NCBI Taxonomy" id="46186"/>
    <lineage>
        <taxon>Bacteria</taxon>
        <taxon>Bacillati</taxon>
        <taxon>Actinomycetota</taxon>
        <taxon>Actinomycetes</taxon>
        <taxon>Streptosporangiales</taxon>
        <taxon>Streptosporangiaceae</taxon>
        <taxon>Streptosporangium</taxon>
    </lineage>
</organism>
<dbReference type="PANTHER" id="PTHR16305">
    <property type="entry name" value="TESTICULAR SOLUBLE ADENYLYL CYCLASE"/>
    <property type="match status" value="1"/>
</dbReference>
<dbReference type="Pfam" id="PF13191">
    <property type="entry name" value="AAA_16"/>
    <property type="match status" value="1"/>
</dbReference>
<feature type="domain" description="HTH luxR-type" evidence="3">
    <location>
        <begin position="813"/>
        <end position="878"/>
    </location>
</feature>
<dbReference type="PROSITE" id="PS00622">
    <property type="entry name" value="HTH_LUXR_1"/>
    <property type="match status" value="1"/>
</dbReference>
<evidence type="ECO:0000256" key="2">
    <source>
        <dbReference type="ARBA" id="ARBA00022840"/>
    </source>
</evidence>
<dbReference type="InterPro" id="IPR000792">
    <property type="entry name" value="Tscrpt_reg_LuxR_C"/>
</dbReference>
<keyword evidence="2" id="KW-0067">ATP-binding</keyword>
<name>A0ABN3W807_9ACTN</name>
<evidence type="ECO:0000259" key="3">
    <source>
        <dbReference type="PROSITE" id="PS50043"/>
    </source>
</evidence>
<keyword evidence="1" id="KW-0547">Nucleotide-binding</keyword>
<protein>
    <submittedName>
        <fullName evidence="4">LuxR family transcriptional regulator</fullName>
    </submittedName>
</protein>
<dbReference type="Pfam" id="PF00196">
    <property type="entry name" value="GerE"/>
    <property type="match status" value="1"/>
</dbReference>
<accession>A0ABN3W807</accession>
<dbReference type="PANTHER" id="PTHR16305:SF28">
    <property type="entry name" value="GUANYLATE CYCLASE DOMAIN-CONTAINING PROTEIN"/>
    <property type="match status" value="1"/>
</dbReference>
<dbReference type="SUPFAM" id="SSF46894">
    <property type="entry name" value="C-terminal effector domain of the bipartite response regulators"/>
    <property type="match status" value="1"/>
</dbReference>
<comment type="caution">
    <text evidence="4">The sequence shown here is derived from an EMBL/GenBank/DDBJ whole genome shotgun (WGS) entry which is preliminary data.</text>
</comment>
<dbReference type="RefSeq" id="WP_344980029.1">
    <property type="nucleotide sequence ID" value="NZ_BAAAVI010000071.1"/>
</dbReference>
<dbReference type="SUPFAM" id="SSF52540">
    <property type="entry name" value="P-loop containing nucleoside triphosphate hydrolases"/>
    <property type="match status" value="1"/>
</dbReference>
<proteinExistence type="predicted"/>
<evidence type="ECO:0000313" key="4">
    <source>
        <dbReference type="EMBL" id="GAA2901703.1"/>
    </source>
</evidence>
<evidence type="ECO:0000256" key="1">
    <source>
        <dbReference type="ARBA" id="ARBA00022741"/>
    </source>
</evidence>
<dbReference type="InterPro" id="IPR041664">
    <property type="entry name" value="AAA_16"/>
</dbReference>
<sequence length="897" mass="95230">MTTWPLVGRDSQMAVFRRAIADRRGQGFAVYGPAGVGKSRLADECLDHAVRSGMRGRRVVASAAATAIPFGAVAHLVPPGVDLSDPVAVFSAAARALEDPERRLVVSVDDLHLLDSMSAVLLRQLMDAGVVFVIAAVRSDQPMSEAVAALLRQDAVYRVDLDGLDHQAVEALLPRVLGGAVGRHAVRELLTVSRGNVLCLRELVLGSLAGGRLTYDGEIWELTGGLAVTSRLTELIRARLSDAATEARPVLELLALCEPVSLADVEAEAGTRILPELERMDLIRGTLDGGRVSVRLAHPLYGETLRADLPLLRRRAILLRQSQRIEAHGARRRGDLLRIAMWRLEATGAADRALLTRAAALARHAHDYRGVVTLLSGLRPEDHTTESRLLLGDALLELGRFRQADTVLAEAHENACGEREVVAAVRARTHNLFWLGARVDEALAINDAARDRVGDPAGRELLLFNEGCMLAVSGRPARAVALLDSLPSDIADAADANAWMIGAQMKAAALAVTGHTRSAVRLVEHADEACHHVDETVLVPHPASKLVSMVLALSEAGAFTQALRTGMRGSAELLAVKAWFPHLWLTFHMARSEWLAGHPVTARRLYAETAAQARTYHHIKILRLTLSGLAAAAAVLGDLAAARAALRESDSFPATGYLAGEERLGEAWLRAAEGEVAAARNVLGEAARAARAAGHLTSEALLLTDLARLGAPEAAAVRLSELARGCDGELAPARAAFAVALAAKDPEALIICAETFDAIGADVLAAEAGTAAAAAWQKAEQPRRATAATLRARSALARCQGARTPALAPAVAPGVTASPLTKREREIALLAMTGASSKEIAARLMLSVRTVDNHLQRIYTKVGVTTRRQLSHHLRAFSLGSPAPSQAIHASPSGTVS</sequence>
<dbReference type="PROSITE" id="PS50043">
    <property type="entry name" value="HTH_LUXR_2"/>
    <property type="match status" value="1"/>
</dbReference>
<keyword evidence="5" id="KW-1185">Reference proteome</keyword>
<dbReference type="SMART" id="SM00421">
    <property type="entry name" value="HTH_LUXR"/>
    <property type="match status" value="1"/>
</dbReference>
<gene>
    <name evidence="4" type="ORF">GCM10010517_67550</name>
</gene>
<dbReference type="Proteomes" id="UP001500831">
    <property type="component" value="Unassembled WGS sequence"/>
</dbReference>
<dbReference type="PRINTS" id="PR00038">
    <property type="entry name" value="HTHLUXR"/>
</dbReference>
<dbReference type="EMBL" id="BAAAVI010000071">
    <property type="protein sequence ID" value="GAA2901703.1"/>
    <property type="molecule type" value="Genomic_DNA"/>
</dbReference>
<dbReference type="InterPro" id="IPR016032">
    <property type="entry name" value="Sig_transdc_resp-reg_C-effctor"/>
</dbReference>
<evidence type="ECO:0000313" key="5">
    <source>
        <dbReference type="Proteomes" id="UP001500831"/>
    </source>
</evidence>
<dbReference type="InterPro" id="IPR036388">
    <property type="entry name" value="WH-like_DNA-bd_sf"/>
</dbReference>